<dbReference type="AlphaFoldDB" id="A0A392QBB1"/>
<comment type="caution">
    <text evidence="6">The sequence shown here is derived from an EMBL/GenBank/DDBJ whole genome shotgun (WGS) entry which is preliminary data.</text>
</comment>
<keyword evidence="2" id="KW-0479">Metal-binding</keyword>
<protein>
    <submittedName>
        <fullName evidence="6">Zinc finger BED domain-containing protein RICESLEEPER</fullName>
    </submittedName>
</protein>
<evidence type="ECO:0000256" key="5">
    <source>
        <dbReference type="ARBA" id="ARBA00023242"/>
    </source>
</evidence>
<evidence type="ECO:0000256" key="1">
    <source>
        <dbReference type="ARBA" id="ARBA00004123"/>
    </source>
</evidence>
<dbReference type="EMBL" id="LXQA010123628">
    <property type="protein sequence ID" value="MCI21172.1"/>
    <property type="molecule type" value="Genomic_DNA"/>
</dbReference>
<dbReference type="PANTHER" id="PTHR46481:SF10">
    <property type="entry name" value="ZINC FINGER BED DOMAIN-CONTAINING PROTEIN 39"/>
    <property type="match status" value="1"/>
</dbReference>
<keyword evidence="4" id="KW-0862">Zinc</keyword>
<accession>A0A392QBB1</accession>
<dbReference type="GO" id="GO:0005634">
    <property type="term" value="C:nucleus"/>
    <property type="evidence" value="ECO:0007669"/>
    <property type="project" value="UniProtKB-SubCell"/>
</dbReference>
<keyword evidence="5" id="KW-0539">Nucleus</keyword>
<feature type="non-terminal residue" evidence="6">
    <location>
        <position position="104"/>
    </location>
</feature>
<comment type="subcellular location">
    <subcellularLocation>
        <location evidence="1">Nucleus</location>
    </subcellularLocation>
</comment>
<proteinExistence type="predicted"/>
<evidence type="ECO:0000256" key="2">
    <source>
        <dbReference type="ARBA" id="ARBA00022723"/>
    </source>
</evidence>
<dbReference type="Proteomes" id="UP000265520">
    <property type="component" value="Unassembled WGS sequence"/>
</dbReference>
<evidence type="ECO:0000313" key="6">
    <source>
        <dbReference type="EMBL" id="MCI21172.1"/>
    </source>
</evidence>
<reference evidence="6 7" key="1">
    <citation type="journal article" date="2018" name="Front. Plant Sci.">
        <title>Red Clover (Trifolium pratense) and Zigzag Clover (T. medium) - A Picture of Genomic Similarities and Differences.</title>
        <authorList>
            <person name="Dluhosova J."/>
            <person name="Istvanek J."/>
            <person name="Nedelnik J."/>
            <person name="Repkova J."/>
        </authorList>
    </citation>
    <scope>NUCLEOTIDE SEQUENCE [LARGE SCALE GENOMIC DNA]</scope>
    <source>
        <strain evidence="7">cv. 10/8</strain>
        <tissue evidence="6">Leaf</tissue>
    </source>
</reference>
<evidence type="ECO:0000256" key="4">
    <source>
        <dbReference type="ARBA" id="ARBA00022833"/>
    </source>
</evidence>
<keyword evidence="3" id="KW-0863">Zinc-finger</keyword>
<dbReference type="InterPro" id="IPR052035">
    <property type="entry name" value="ZnF_BED_domain_contain"/>
</dbReference>
<evidence type="ECO:0000256" key="3">
    <source>
        <dbReference type="ARBA" id="ARBA00022771"/>
    </source>
</evidence>
<organism evidence="6 7">
    <name type="scientific">Trifolium medium</name>
    <dbReference type="NCBI Taxonomy" id="97028"/>
    <lineage>
        <taxon>Eukaryota</taxon>
        <taxon>Viridiplantae</taxon>
        <taxon>Streptophyta</taxon>
        <taxon>Embryophyta</taxon>
        <taxon>Tracheophyta</taxon>
        <taxon>Spermatophyta</taxon>
        <taxon>Magnoliopsida</taxon>
        <taxon>eudicotyledons</taxon>
        <taxon>Gunneridae</taxon>
        <taxon>Pentapetalae</taxon>
        <taxon>rosids</taxon>
        <taxon>fabids</taxon>
        <taxon>Fabales</taxon>
        <taxon>Fabaceae</taxon>
        <taxon>Papilionoideae</taxon>
        <taxon>50 kb inversion clade</taxon>
        <taxon>NPAAA clade</taxon>
        <taxon>Hologalegina</taxon>
        <taxon>IRL clade</taxon>
        <taxon>Trifolieae</taxon>
        <taxon>Trifolium</taxon>
    </lineage>
</organism>
<sequence length="104" mass="11481">MDNASANDDDLLNLKNQLSSLDSLLRTFITSATSPSLEKHFKCCARVLDLMVHESLKVASDVLDKIRNSLKYLSVSNSRLKQFYQCVEEVGGGDGSYGLHLDVS</sequence>
<name>A0A392QBB1_9FABA</name>
<dbReference type="GO" id="GO:0008270">
    <property type="term" value="F:zinc ion binding"/>
    <property type="evidence" value="ECO:0007669"/>
    <property type="project" value="UniProtKB-KW"/>
</dbReference>
<dbReference type="PANTHER" id="PTHR46481">
    <property type="entry name" value="ZINC FINGER BED DOMAIN-CONTAINING PROTEIN 4"/>
    <property type="match status" value="1"/>
</dbReference>
<keyword evidence="7" id="KW-1185">Reference proteome</keyword>
<evidence type="ECO:0000313" key="7">
    <source>
        <dbReference type="Proteomes" id="UP000265520"/>
    </source>
</evidence>